<evidence type="ECO:0000259" key="3">
    <source>
        <dbReference type="Pfam" id="PF13556"/>
    </source>
</evidence>
<dbReference type="InterPro" id="IPR051448">
    <property type="entry name" value="CdaR-like_regulators"/>
</dbReference>
<evidence type="ECO:0000256" key="1">
    <source>
        <dbReference type="ARBA" id="ARBA00006754"/>
    </source>
</evidence>
<dbReference type="Pfam" id="PF14361">
    <property type="entry name" value="RsbRD_N"/>
    <property type="match status" value="1"/>
</dbReference>
<feature type="domain" description="PucR C-terminal helix-turn-helix" evidence="3">
    <location>
        <begin position="361"/>
        <end position="417"/>
    </location>
</feature>
<evidence type="ECO:0000313" key="6">
    <source>
        <dbReference type="EMBL" id="SCX08158.1"/>
    </source>
</evidence>
<reference evidence="7" key="1">
    <citation type="submission" date="2016-10" db="EMBL/GenBank/DDBJ databases">
        <authorList>
            <person name="Varghese N."/>
            <person name="Submissions S."/>
        </authorList>
    </citation>
    <scope>NUCLEOTIDE SEQUENCE [LARGE SCALE GENOMIC DNA]</scope>
    <source>
        <strain evidence="7">UNC267MFSha1.1M11</strain>
    </source>
</reference>
<dbReference type="RefSeq" id="WP_090354524.1">
    <property type="nucleotide sequence ID" value="NZ_FMUB01000002.1"/>
</dbReference>
<proteinExistence type="inferred from homology"/>
<name>A0A1G4VKK1_9MYCO</name>
<feature type="region of interest" description="Disordered" evidence="2">
    <location>
        <begin position="1"/>
        <end position="22"/>
    </location>
</feature>
<feature type="domain" description="CdaR GGDEF-like" evidence="5">
    <location>
        <begin position="203"/>
        <end position="310"/>
    </location>
</feature>
<accession>A0A1G4VKK1</accession>
<dbReference type="Gene3D" id="1.10.10.2840">
    <property type="entry name" value="PucR C-terminal helix-turn-helix domain"/>
    <property type="match status" value="1"/>
</dbReference>
<dbReference type="Pfam" id="PF13556">
    <property type="entry name" value="HTH_30"/>
    <property type="match status" value="1"/>
</dbReference>
<organism evidence="6 7">
    <name type="scientific">Mycolicibacterium fluoranthenivorans</name>
    <dbReference type="NCBI Taxonomy" id="258505"/>
    <lineage>
        <taxon>Bacteria</taxon>
        <taxon>Bacillati</taxon>
        <taxon>Actinomycetota</taxon>
        <taxon>Actinomycetes</taxon>
        <taxon>Mycobacteriales</taxon>
        <taxon>Mycobacteriaceae</taxon>
        <taxon>Mycolicibacterium</taxon>
    </lineage>
</organism>
<dbReference type="Proteomes" id="UP000199707">
    <property type="component" value="Unassembled WGS sequence"/>
</dbReference>
<dbReference type="InterPro" id="IPR025751">
    <property type="entry name" value="RsbRD_N_dom"/>
</dbReference>
<comment type="similarity">
    <text evidence="1">Belongs to the CdaR family.</text>
</comment>
<sequence length="426" mass="45920">MSAWMSALRPSQPAASDDLDPVSLPETVARARAVLGDEPTAWAIQRSKQICDTYEASARADPTITVDGLDRVACEAALLTVLVNLRTGRADAPAPPEGFESVRRAVRQGARIETILRVVWFSHTTVQMALLEVLSREVPAERLADELRAVSEGLFEFVDGLVRELATAYDQERAAWHGRLAALRRQTMEHIVEHGTAREGSEQLLGIRLRGDHLAAVIRSVDPAPPTGWDGSVTRYVAAVSATIEAVNSLVLDQPDGSTVIWSLSAAPRDPVSAVTDRVPHPPGSIVAFGPVGRDVAGLQSSLLGARQAALVGGQHQSEGAWTYDDVGLQAVLLADPEAAGRYVRHVLKGLTDGDAKSAMLRETLWAYLRHGRSRLAAAEELHIAPNTVAYRVRQADERLERPALDDPTPMVVALSLARDFPALLG</sequence>
<evidence type="ECO:0000259" key="4">
    <source>
        <dbReference type="Pfam" id="PF14361"/>
    </source>
</evidence>
<dbReference type="InterPro" id="IPR041522">
    <property type="entry name" value="CdaR_GGDEF"/>
</dbReference>
<feature type="domain" description="RsbT co-antagonist protein RsbRD N-terminal" evidence="4">
    <location>
        <begin position="71"/>
        <end position="184"/>
    </location>
</feature>
<protein>
    <submittedName>
        <fullName evidence="6">Sugar diacid utilization regulator</fullName>
    </submittedName>
</protein>
<evidence type="ECO:0000313" key="7">
    <source>
        <dbReference type="Proteomes" id="UP000199707"/>
    </source>
</evidence>
<dbReference type="PANTHER" id="PTHR33744:SF1">
    <property type="entry name" value="DNA-BINDING TRANSCRIPTIONAL ACTIVATOR ADER"/>
    <property type="match status" value="1"/>
</dbReference>
<dbReference type="EMBL" id="FMUB01000002">
    <property type="protein sequence ID" value="SCX08158.1"/>
    <property type="molecule type" value="Genomic_DNA"/>
</dbReference>
<dbReference type="InterPro" id="IPR025736">
    <property type="entry name" value="PucR_C-HTH_dom"/>
</dbReference>
<dbReference type="Pfam" id="PF17853">
    <property type="entry name" value="GGDEF_2"/>
    <property type="match status" value="1"/>
</dbReference>
<gene>
    <name evidence="6" type="ORF">SAMN02799620_01174</name>
</gene>
<dbReference type="STRING" id="1502745.SAMN02799620_01174"/>
<dbReference type="PANTHER" id="PTHR33744">
    <property type="entry name" value="CARBOHYDRATE DIACID REGULATOR"/>
    <property type="match status" value="1"/>
</dbReference>
<evidence type="ECO:0000256" key="2">
    <source>
        <dbReference type="SAM" id="MobiDB-lite"/>
    </source>
</evidence>
<dbReference type="InterPro" id="IPR042070">
    <property type="entry name" value="PucR_C-HTH_sf"/>
</dbReference>
<dbReference type="AlphaFoldDB" id="A0A1G4VKK1"/>
<evidence type="ECO:0000259" key="5">
    <source>
        <dbReference type="Pfam" id="PF17853"/>
    </source>
</evidence>